<feature type="region of interest" description="Disordered" evidence="1">
    <location>
        <begin position="39"/>
        <end position="73"/>
    </location>
</feature>
<keyword evidence="4" id="KW-1185">Reference proteome</keyword>
<dbReference type="OrthoDB" id="9950007at2"/>
<keyword evidence="2" id="KW-0732">Signal</keyword>
<dbReference type="Proteomes" id="UP000032900">
    <property type="component" value="Unassembled WGS sequence"/>
</dbReference>
<comment type="caution">
    <text evidence="3">The sequence shown here is derived from an EMBL/GenBank/DDBJ whole genome shotgun (WGS) entry which is preliminary data.</text>
</comment>
<name>A0A0E9LX07_9BACT</name>
<evidence type="ECO:0008006" key="5">
    <source>
        <dbReference type="Google" id="ProtNLM"/>
    </source>
</evidence>
<feature type="signal peptide" evidence="2">
    <location>
        <begin position="1"/>
        <end position="21"/>
    </location>
</feature>
<evidence type="ECO:0000256" key="1">
    <source>
        <dbReference type="SAM" id="MobiDB-lite"/>
    </source>
</evidence>
<gene>
    <name evidence="3" type="ORF">JCM15548_11873</name>
</gene>
<evidence type="ECO:0000313" key="4">
    <source>
        <dbReference type="Proteomes" id="UP000032900"/>
    </source>
</evidence>
<sequence length="150" mass="16882">MKLRIYSILLLLAFLAALSHEMIPHHHHDLDNSVLSLRSTHPGHHHSSSDFDHLHHGEGNHHHDSEDADASNFPFHQHLSADGDFDYFRINFNKDVQVPFSTVAVLSRSSNVRISPPPEMDLIRFSDKPFLITSIFKPGAIGLRAPPSMA</sequence>
<evidence type="ECO:0000313" key="3">
    <source>
        <dbReference type="EMBL" id="GAO29661.1"/>
    </source>
</evidence>
<dbReference type="RefSeq" id="WP_062124106.1">
    <property type="nucleotide sequence ID" value="NZ_BAZW01000011.1"/>
</dbReference>
<dbReference type="STRING" id="1236989.JCM15548_11873"/>
<reference evidence="3 4" key="1">
    <citation type="journal article" date="2015" name="Microbes Environ.">
        <title>Distribution and evolution of nitrogen fixation genes in the phylum bacteroidetes.</title>
        <authorList>
            <person name="Inoue J."/>
            <person name="Oshima K."/>
            <person name="Suda W."/>
            <person name="Sakamoto M."/>
            <person name="Iino T."/>
            <person name="Noda S."/>
            <person name="Hongoh Y."/>
            <person name="Hattori M."/>
            <person name="Ohkuma M."/>
        </authorList>
    </citation>
    <scope>NUCLEOTIDE SEQUENCE [LARGE SCALE GENOMIC DNA]</scope>
    <source>
        <strain evidence="3">JCM 15548</strain>
    </source>
</reference>
<feature type="compositionally biased region" description="Basic and acidic residues" evidence="1">
    <location>
        <begin position="47"/>
        <end position="65"/>
    </location>
</feature>
<accession>A0A0E9LX07</accession>
<organism evidence="3 4">
    <name type="scientific">Geofilum rubicundum JCM 15548</name>
    <dbReference type="NCBI Taxonomy" id="1236989"/>
    <lineage>
        <taxon>Bacteria</taxon>
        <taxon>Pseudomonadati</taxon>
        <taxon>Bacteroidota</taxon>
        <taxon>Bacteroidia</taxon>
        <taxon>Marinilabiliales</taxon>
        <taxon>Marinilabiliaceae</taxon>
        <taxon>Geofilum</taxon>
    </lineage>
</organism>
<protein>
    <recommendedName>
        <fullName evidence="5">Zinc ABC transporter, periplasmic-binding protein ZnuA</fullName>
    </recommendedName>
</protein>
<dbReference type="EMBL" id="BAZW01000011">
    <property type="protein sequence ID" value="GAO29661.1"/>
    <property type="molecule type" value="Genomic_DNA"/>
</dbReference>
<dbReference type="AlphaFoldDB" id="A0A0E9LX07"/>
<proteinExistence type="predicted"/>
<feature type="chain" id="PRO_5002428432" description="Zinc ABC transporter, periplasmic-binding protein ZnuA" evidence="2">
    <location>
        <begin position="22"/>
        <end position="150"/>
    </location>
</feature>
<evidence type="ECO:0000256" key="2">
    <source>
        <dbReference type="SAM" id="SignalP"/>
    </source>
</evidence>